<dbReference type="Pfam" id="PF08240">
    <property type="entry name" value="ADH_N"/>
    <property type="match status" value="1"/>
</dbReference>
<dbReference type="SUPFAM" id="SSF52777">
    <property type="entry name" value="CoA-dependent acyltransferases"/>
    <property type="match status" value="2"/>
</dbReference>
<dbReference type="InterPro" id="IPR020843">
    <property type="entry name" value="ER"/>
</dbReference>
<keyword evidence="12" id="KW-1185">Reference proteome</keyword>
<dbReference type="InterPro" id="IPR011032">
    <property type="entry name" value="GroES-like_sf"/>
</dbReference>
<dbReference type="Gene3D" id="3.40.366.10">
    <property type="entry name" value="Malonyl-Coenzyme A Acyl Carrier Protein, domain 2"/>
    <property type="match status" value="1"/>
</dbReference>
<dbReference type="InterPro" id="IPR016036">
    <property type="entry name" value="Malonyl_transacylase_ACP-bd"/>
</dbReference>
<dbReference type="Pfam" id="PF00668">
    <property type="entry name" value="Condensation"/>
    <property type="match status" value="1"/>
</dbReference>
<dbReference type="Pfam" id="PF23297">
    <property type="entry name" value="ACP_SdgA_C"/>
    <property type="match status" value="1"/>
</dbReference>
<dbReference type="SMART" id="SM00829">
    <property type="entry name" value="PKS_ER"/>
    <property type="match status" value="1"/>
</dbReference>
<dbReference type="InterPro" id="IPR001227">
    <property type="entry name" value="Ac_transferase_dom_sf"/>
</dbReference>
<dbReference type="SMART" id="SM00822">
    <property type="entry name" value="PKS_KR"/>
    <property type="match status" value="1"/>
</dbReference>
<dbReference type="Pfam" id="PF21089">
    <property type="entry name" value="PKS_DH_N"/>
    <property type="match status" value="1"/>
</dbReference>
<dbReference type="InterPro" id="IPR018201">
    <property type="entry name" value="Ketoacyl_synth_AS"/>
</dbReference>
<dbReference type="InterPro" id="IPR014031">
    <property type="entry name" value="Ketoacyl_synth_C"/>
</dbReference>
<accession>A0A9P4I6X4</accession>
<dbReference type="Pfam" id="PF02801">
    <property type="entry name" value="Ketoacyl-synt_C"/>
    <property type="match status" value="1"/>
</dbReference>
<feature type="region of interest" description="N-terminal hotdog fold" evidence="7">
    <location>
        <begin position="925"/>
        <end position="1061"/>
    </location>
</feature>
<feature type="domain" description="Carrier" evidence="8">
    <location>
        <begin position="2215"/>
        <end position="2292"/>
    </location>
</feature>
<dbReference type="GO" id="GO:0006633">
    <property type="term" value="P:fatty acid biosynthetic process"/>
    <property type="evidence" value="ECO:0007669"/>
    <property type="project" value="InterPro"/>
</dbReference>
<dbReference type="Gene3D" id="3.10.129.110">
    <property type="entry name" value="Polyketide synthase dehydratase"/>
    <property type="match status" value="1"/>
</dbReference>
<evidence type="ECO:0000256" key="1">
    <source>
        <dbReference type="ARBA" id="ARBA00022450"/>
    </source>
</evidence>
<dbReference type="Gene3D" id="3.40.47.10">
    <property type="match status" value="1"/>
</dbReference>
<dbReference type="SUPFAM" id="SSF50129">
    <property type="entry name" value="GroES-like"/>
    <property type="match status" value="1"/>
</dbReference>
<dbReference type="Pfam" id="PF16197">
    <property type="entry name" value="KAsynt_C_assoc"/>
    <property type="match status" value="1"/>
</dbReference>
<feature type="active site" description="Proton donor; for dehydratase activity" evidence="7">
    <location>
        <position position="1147"/>
    </location>
</feature>
<evidence type="ECO:0000256" key="6">
    <source>
        <dbReference type="ARBA" id="ARBA00023268"/>
    </source>
</evidence>
<dbReference type="Gene3D" id="3.30.559.10">
    <property type="entry name" value="Chloramphenicol acetyltransferase-like domain"/>
    <property type="match status" value="1"/>
</dbReference>
<dbReference type="InterPro" id="IPR006162">
    <property type="entry name" value="Ppantetheine_attach_site"/>
</dbReference>
<dbReference type="GO" id="GO:0031177">
    <property type="term" value="F:phosphopantetheine binding"/>
    <property type="evidence" value="ECO:0007669"/>
    <property type="project" value="InterPro"/>
</dbReference>
<organism evidence="11 12">
    <name type="scientific">Rhizodiscina lignyota</name>
    <dbReference type="NCBI Taxonomy" id="1504668"/>
    <lineage>
        <taxon>Eukaryota</taxon>
        <taxon>Fungi</taxon>
        <taxon>Dikarya</taxon>
        <taxon>Ascomycota</taxon>
        <taxon>Pezizomycotina</taxon>
        <taxon>Dothideomycetes</taxon>
        <taxon>Pleosporomycetidae</taxon>
        <taxon>Aulographales</taxon>
        <taxon>Rhizodiscinaceae</taxon>
        <taxon>Rhizodiscina</taxon>
    </lineage>
</organism>
<feature type="domain" description="PKS/mFAS DH" evidence="10">
    <location>
        <begin position="925"/>
        <end position="1241"/>
    </location>
</feature>
<dbReference type="Pfam" id="PF00698">
    <property type="entry name" value="Acyl_transf_1"/>
    <property type="match status" value="1"/>
</dbReference>
<dbReference type="InterPro" id="IPR001242">
    <property type="entry name" value="Condensation_dom"/>
</dbReference>
<dbReference type="InterPro" id="IPR036736">
    <property type="entry name" value="ACP-like_sf"/>
</dbReference>
<dbReference type="PROSITE" id="PS00606">
    <property type="entry name" value="KS3_1"/>
    <property type="match status" value="1"/>
</dbReference>
<dbReference type="InterPro" id="IPR042104">
    <property type="entry name" value="PKS_dehydratase_sf"/>
</dbReference>
<keyword evidence="4" id="KW-0808">Transferase</keyword>
<dbReference type="SMART" id="SM00827">
    <property type="entry name" value="PKS_AT"/>
    <property type="match status" value="1"/>
</dbReference>
<feature type="region of interest" description="C-terminal hotdog fold" evidence="7">
    <location>
        <begin position="1080"/>
        <end position="1241"/>
    </location>
</feature>
<dbReference type="GO" id="GO:0044550">
    <property type="term" value="P:secondary metabolite biosynthetic process"/>
    <property type="evidence" value="ECO:0007669"/>
    <property type="project" value="TreeGrafter"/>
</dbReference>
<dbReference type="CDD" id="cd00833">
    <property type="entry name" value="PKS"/>
    <property type="match status" value="1"/>
</dbReference>
<keyword evidence="2" id="KW-0597">Phosphoprotein</keyword>
<evidence type="ECO:0000256" key="2">
    <source>
        <dbReference type="ARBA" id="ARBA00022553"/>
    </source>
</evidence>
<protein>
    <recommendedName>
        <fullName evidence="13">Polyketide synthase</fullName>
    </recommendedName>
</protein>
<dbReference type="InterPro" id="IPR014030">
    <property type="entry name" value="Ketoacyl_synth_N"/>
</dbReference>
<proteinExistence type="predicted"/>
<keyword evidence="3" id="KW-0436">Ligase</keyword>
<evidence type="ECO:0000259" key="10">
    <source>
        <dbReference type="PROSITE" id="PS52019"/>
    </source>
</evidence>
<dbReference type="InterPro" id="IPR049551">
    <property type="entry name" value="PKS_DH_C"/>
</dbReference>
<dbReference type="GO" id="GO:0004315">
    <property type="term" value="F:3-oxoacyl-[acyl-carrier-protein] synthase activity"/>
    <property type="evidence" value="ECO:0007669"/>
    <property type="project" value="InterPro"/>
</dbReference>
<dbReference type="InterPro" id="IPR036291">
    <property type="entry name" value="NAD(P)-bd_dom_sf"/>
</dbReference>
<dbReference type="PANTHER" id="PTHR43775:SF29">
    <property type="entry name" value="ASPERFURANONE POLYKETIDE SYNTHASE AFOG-RELATED"/>
    <property type="match status" value="1"/>
</dbReference>
<dbReference type="GO" id="GO:0016874">
    <property type="term" value="F:ligase activity"/>
    <property type="evidence" value="ECO:0007669"/>
    <property type="project" value="UniProtKB-KW"/>
</dbReference>
<dbReference type="SUPFAM" id="SSF52151">
    <property type="entry name" value="FabD/lysophospholipase-like"/>
    <property type="match status" value="1"/>
</dbReference>
<dbReference type="PROSITE" id="PS50075">
    <property type="entry name" value="CARRIER"/>
    <property type="match status" value="1"/>
</dbReference>
<dbReference type="InterPro" id="IPR013154">
    <property type="entry name" value="ADH-like_N"/>
</dbReference>
<dbReference type="GO" id="GO:1901336">
    <property type="term" value="P:lactone biosynthetic process"/>
    <property type="evidence" value="ECO:0007669"/>
    <property type="project" value="UniProtKB-ARBA"/>
</dbReference>
<gene>
    <name evidence="11" type="ORF">NA57DRAFT_43427</name>
</gene>
<evidence type="ECO:0000256" key="4">
    <source>
        <dbReference type="ARBA" id="ARBA00022679"/>
    </source>
</evidence>
<dbReference type="CDD" id="cd05195">
    <property type="entry name" value="enoyl_red"/>
    <property type="match status" value="1"/>
</dbReference>
<dbReference type="InterPro" id="IPR020807">
    <property type="entry name" value="PKS_DH"/>
</dbReference>
<dbReference type="Gene3D" id="3.90.180.10">
    <property type="entry name" value="Medium-chain alcohol dehydrogenases, catalytic domain"/>
    <property type="match status" value="1"/>
</dbReference>
<dbReference type="InterPro" id="IPR020806">
    <property type="entry name" value="PKS_PP-bd"/>
</dbReference>
<dbReference type="InterPro" id="IPR016035">
    <property type="entry name" value="Acyl_Trfase/lysoPLipase"/>
</dbReference>
<dbReference type="FunFam" id="3.40.50.720:FF:000209">
    <property type="entry name" value="Polyketide synthase Pks12"/>
    <property type="match status" value="1"/>
</dbReference>
<dbReference type="InterPro" id="IPR009081">
    <property type="entry name" value="PP-bd_ACP"/>
</dbReference>
<dbReference type="Pfam" id="PF14765">
    <property type="entry name" value="PS-DH"/>
    <property type="match status" value="1"/>
</dbReference>
<dbReference type="Gene3D" id="3.40.50.720">
    <property type="entry name" value="NAD(P)-binding Rossmann-like Domain"/>
    <property type="match status" value="2"/>
</dbReference>
<dbReference type="PROSITE" id="PS52004">
    <property type="entry name" value="KS3_2"/>
    <property type="match status" value="1"/>
</dbReference>
<dbReference type="InterPro" id="IPR013968">
    <property type="entry name" value="PKS_KR"/>
</dbReference>
<dbReference type="InterPro" id="IPR014043">
    <property type="entry name" value="Acyl_transferase_dom"/>
</dbReference>
<dbReference type="PROSITE" id="PS52019">
    <property type="entry name" value="PKS_MFAS_DH"/>
    <property type="match status" value="1"/>
</dbReference>
<dbReference type="InterPro" id="IPR049552">
    <property type="entry name" value="PKS_DH_N"/>
</dbReference>
<dbReference type="SUPFAM" id="SSF47336">
    <property type="entry name" value="ACP-like"/>
    <property type="match status" value="1"/>
</dbReference>
<dbReference type="PANTHER" id="PTHR43775">
    <property type="entry name" value="FATTY ACID SYNTHASE"/>
    <property type="match status" value="1"/>
</dbReference>
<dbReference type="PROSITE" id="PS00012">
    <property type="entry name" value="PHOSPHOPANTETHEINE"/>
    <property type="match status" value="1"/>
</dbReference>
<dbReference type="InterPro" id="IPR016039">
    <property type="entry name" value="Thiolase-like"/>
</dbReference>
<dbReference type="InterPro" id="IPR023213">
    <property type="entry name" value="CAT-like_dom_sf"/>
</dbReference>
<name>A0A9P4I6X4_9PEZI</name>
<dbReference type="SUPFAM" id="SSF55048">
    <property type="entry name" value="Probable ACP-binding domain of malonyl-CoA ACP transacylase"/>
    <property type="match status" value="1"/>
</dbReference>
<dbReference type="InterPro" id="IPR057326">
    <property type="entry name" value="KR_dom"/>
</dbReference>
<evidence type="ECO:0000313" key="11">
    <source>
        <dbReference type="EMBL" id="KAF2096276.1"/>
    </source>
</evidence>
<dbReference type="SUPFAM" id="SSF53901">
    <property type="entry name" value="Thiolase-like"/>
    <property type="match status" value="1"/>
</dbReference>
<evidence type="ECO:0008006" key="13">
    <source>
        <dbReference type="Google" id="ProtNLM"/>
    </source>
</evidence>
<dbReference type="OrthoDB" id="329835at2759"/>
<dbReference type="InterPro" id="IPR049900">
    <property type="entry name" value="PKS_mFAS_DH"/>
</dbReference>
<evidence type="ECO:0000259" key="8">
    <source>
        <dbReference type="PROSITE" id="PS50075"/>
    </source>
</evidence>
<dbReference type="Pfam" id="PF00109">
    <property type="entry name" value="ketoacyl-synt"/>
    <property type="match status" value="1"/>
</dbReference>
<dbReference type="SMART" id="SM00826">
    <property type="entry name" value="PKS_DH"/>
    <property type="match status" value="1"/>
</dbReference>
<dbReference type="SUPFAM" id="SSF51735">
    <property type="entry name" value="NAD(P)-binding Rossmann-fold domains"/>
    <property type="match status" value="3"/>
</dbReference>
<dbReference type="SMART" id="SM00823">
    <property type="entry name" value="PKS_PP"/>
    <property type="match status" value="1"/>
</dbReference>
<dbReference type="Pfam" id="PF08659">
    <property type="entry name" value="KR"/>
    <property type="match status" value="1"/>
</dbReference>
<dbReference type="InterPro" id="IPR032821">
    <property type="entry name" value="PKS_assoc"/>
</dbReference>
<dbReference type="GO" id="GO:0016491">
    <property type="term" value="F:oxidoreductase activity"/>
    <property type="evidence" value="ECO:0007669"/>
    <property type="project" value="UniProtKB-KW"/>
</dbReference>
<evidence type="ECO:0000313" key="12">
    <source>
        <dbReference type="Proteomes" id="UP000799772"/>
    </source>
</evidence>
<dbReference type="SMART" id="SM00825">
    <property type="entry name" value="PKS_KS"/>
    <property type="match status" value="1"/>
</dbReference>
<evidence type="ECO:0000256" key="7">
    <source>
        <dbReference type="PROSITE-ProRule" id="PRU01363"/>
    </source>
</evidence>
<evidence type="ECO:0000259" key="9">
    <source>
        <dbReference type="PROSITE" id="PS52004"/>
    </source>
</evidence>
<comment type="caution">
    <text evidence="11">The sequence shown here is derived from an EMBL/GenBank/DDBJ whole genome shotgun (WGS) entry which is preliminary data.</text>
</comment>
<dbReference type="Pfam" id="PF13602">
    <property type="entry name" value="ADH_zinc_N_2"/>
    <property type="match status" value="1"/>
</dbReference>
<keyword evidence="6" id="KW-0511">Multifunctional enzyme</keyword>
<keyword evidence="1" id="KW-0596">Phosphopantetheine</keyword>
<dbReference type="InterPro" id="IPR020841">
    <property type="entry name" value="PKS_Beta-ketoAc_synthase_dom"/>
</dbReference>
<sequence>MRTAVVGMACRVPGANSSSKLWQNIISKKDLRQEIPHDRFNVNAFYHPNPANKGTMNTKYGYFLDFPIDHFDAEFFGISGKEAQSMDPQQRLLLEVAYEALEDAQISLDEISGTNTAVYCGSLNDDYQSIAMGDPEQYPTHIATGAGRTFLANRISYHFNLRGPSVSIDTACSSSLICFHMGHQSIMSGESDIAIVCGANIIAYPGMPVMMSDMGFFSSDGRCRSFDADGSGYVRGEGICAVVLRRQSHALESRTRIRAIVSATGSGHDGKKNTGVTVPSSEAQEALIRSTYEEADLDPDDTQFIEAHGTGTRAGDPRETRALGAIFGTSTRAHPIYLGSVKSNLGHLESAAGLAGVIKTVLALEKAIIPPQMHFAKPNPDIHFEEWKLAVPTTELEWPPSRTGVRRASCSSYGYGGANAHVVLDSYKPTAHMKINGVSHVNKSGERPYLIPISSHSQSGGELTKQALKAYISEKTGLDLRMLSHTLSSNRSFHRVRSFTVGSSANDIVAELSTPRDAAKWTTARPEKPNIGFVFTGQGAQTFDMGRQLLSCSLLFKLRLEKCDSVLSSLLDGPTWSIVQELNKDKAESRLSKTEFSQPVCTALQLALVDMLRAWGIKPKAVCGHSSGEIAAAYAAGILSFEKAIVIAYYRGVHMGAGPLRGTPGAMMAVGLNETDAAREMEQYSGSLNIAAVNSSSSITVSGDADSIDNLQETLSGRGIFARKLQVEQAFHSHHMRPLAPVYRNALESLPESVRQSEPQLDSCRMFSSVTRKLADPNGMGSLYWVNNMVLPVYFSDALTGILLDEEENNVVDVLIEIGPHPALKAPSTQVIDSLHLDTLYLATLYRGRPAYECLLESAGQLFALGYPVDLSAVNKDVHPVNGSLAPENGSAYLQDIPSYSWNHKSHWNQATRWSRNYLNRQSNHPLLGHLLPSATSKNVTWRKFLRLSELPWLKDHVIDGSVIFPGAGYISCAIEAAVRLKNHPTGISKILLRDIDIKAALNLLEDDDVGVELLTDIRPLTTSPRNFSDDWLEFNISSFDSQEHFTENCHGYICIEYGGASVVKPFEHYPSAQELEGEACTRVSAENFYMHLAATMGMQYGETFQLFTGDILQGSGFCVASSHFQPETYLVQGLPEYTIVPPALLDNVLQAACASSILTLEASGREAIIPEFVKSLEISGLFAETMAKGESSDYSIRSFSVWLDSRTIRHKMLLSESGSDDILIEVNDVQSNLFRASQTKTGPRTLFFKERWEPCFDLLSINGKQCNQSYDAEMLVRLYTFQHPTARIFLVCSNVETVRQIFTALIPESIGRPLVKRLYVKMSDDDASGLQQLCSEYDELLEAGEPTGPCELVAVVGAPMSESYSKHLTDNGVLIADTTSSDSDGFNITSFEHASILRKIRHEQAPKHVTVIVASSRSPQRTEYLLKQLQQNGDIAKVTVLDLLASATQDIPDHDIIVLSALGSSIGVTTAEEFASIRHLLTLEEKNVVFVLGGGLLDAQEPGQSTVAGLLRSARNENVLSRFVTLDVEEEAATELVGMNIIHALDEALEESELAVRNGLVFIRRVEEDNWLNRKLPDGTGNGPSLQALSNQPPVALNIGTVGLLETLHFAPNEDIVGKSIRPNEIEVDVKASALNFRDVAIAMGIIQDWRLGLEFAGVVTKIGTDVDSSTFKLGDRVVAIGELSIANRTRVEIGNCRKIPDDMSFAQAASFLTITMTANYSLVELVRLRPNETVLIHSASGAVGQIAVQIAQSIGAKVFATCSAPKRAFLRQRFGLNDAQIFSSRDDSFRRGVMEATHGRGVDVILNSLSGKLLEATWQCIANFGRFVEIGKRDIHENASLPMEVFKRNVSFSSVDMQLIKRENPQLYRREIDAACRRVFQEGLDLPELLEVPFGDVEKAFRFLQSGKHIGKIVLVPTRDDKVLVAPASYNMDPLFRPDKTYLLVGGLGGLGSILAEWMFLRGARHFAFHTLSGIVKESAKSGIEWLESRGCGISIYQGDVAAPTDVSKVVDAIGDSLAGVFHLATVLAVVPLRAMSYDQWDAALQPKCDGTWNLHHATIGRHLDFFICFSSIAAVIGQAGQANYCAANCYQDGLMKWRRKQGLVGCSINIGAVLRVGLAAESGVTFDENITPAELTYLVEEAILSERHFALEKQPSFLCKPLITGLNIRTAEKIASNSALRNILANRDGRTTTVGTSKSLTRLLASTPEESDRVALLLDAFAAKTSAVLGVSASSIDHSNPLVAYGLDSIVAIELRKWLKDTTGVDLPLFEILSTKPIKVLLQKVVSEMVVTVPGLDKDNSMVHAKTQSDGIQHAATTSDQRIGQHIEHSDGLVATRISTFQARYYNLHELLEEKWRLNIPTVMRFAADSPEEPAAKCFALLTQHYPILSAAFVKVGQFVEQRTVPQSRHSFAVVDLSEYENASEKLEQLKDSYTRTELDIEHGQTWMARLARMPGGEYILVSVFHHLVTDGYGGKLLIAHWLKLFDAIVSGRPTASIPIPRINYFDFTVWHNAFLESDGMAEHRDFWRSYLEGIPTNSTLLPFSKRPTRPLTFNSDRGTCSTMISPNYVKRMKRICQQLNATPFHFIVAALRSYIFRYTAERDIVICMMEMIRPHVDVEDVPGCFSNVIPLRFNSAELSGGLFADLVKTTAENCITAISHKMLPYQEIAKLVDTDTKPGCMPLGQVAINYDMDDPESGLRAKHVDIRRIQHYGAKEAWDYTLGVSKGQDPDSMQVSFTYSLALYSERDMEQFLRGFVLFLVSVIRDCHQIVGEIAADIEVEIIMGYDSLCG</sequence>
<dbReference type="Gene3D" id="1.10.1200.10">
    <property type="entry name" value="ACP-like"/>
    <property type="match status" value="1"/>
</dbReference>
<dbReference type="Gene3D" id="3.30.559.30">
    <property type="entry name" value="Nonribosomal peptide synthetase, condensation domain"/>
    <property type="match status" value="1"/>
</dbReference>
<keyword evidence="5" id="KW-0560">Oxidoreductase</keyword>
<evidence type="ECO:0000256" key="3">
    <source>
        <dbReference type="ARBA" id="ARBA00022598"/>
    </source>
</evidence>
<dbReference type="InterPro" id="IPR050091">
    <property type="entry name" value="PKS_NRPS_Biosynth_Enz"/>
</dbReference>
<feature type="active site" description="Proton acceptor; for dehydratase activity" evidence="7">
    <location>
        <position position="957"/>
    </location>
</feature>
<dbReference type="EMBL" id="ML978130">
    <property type="protein sequence ID" value="KAF2096276.1"/>
    <property type="molecule type" value="Genomic_DNA"/>
</dbReference>
<dbReference type="Gene3D" id="3.30.70.3290">
    <property type="match status" value="1"/>
</dbReference>
<reference evidence="11" key="1">
    <citation type="journal article" date="2020" name="Stud. Mycol.">
        <title>101 Dothideomycetes genomes: a test case for predicting lifestyles and emergence of pathogens.</title>
        <authorList>
            <person name="Haridas S."/>
            <person name="Albert R."/>
            <person name="Binder M."/>
            <person name="Bloem J."/>
            <person name="Labutti K."/>
            <person name="Salamov A."/>
            <person name="Andreopoulos B."/>
            <person name="Baker S."/>
            <person name="Barry K."/>
            <person name="Bills G."/>
            <person name="Bluhm B."/>
            <person name="Cannon C."/>
            <person name="Castanera R."/>
            <person name="Culley D."/>
            <person name="Daum C."/>
            <person name="Ezra D."/>
            <person name="Gonzalez J."/>
            <person name="Henrissat B."/>
            <person name="Kuo A."/>
            <person name="Liang C."/>
            <person name="Lipzen A."/>
            <person name="Lutzoni F."/>
            <person name="Magnuson J."/>
            <person name="Mondo S."/>
            <person name="Nolan M."/>
            <person name="Ohm R."/>
            <person name="Pangilinan J."/>
            <person name="Park H.-J."/>
            <person name="Ramirez L."/>
            <person name="Alfaro M."/>
            <person name="Sun H."/>
            <person name="Tritt A."/>
            <person name="Yoshinaga Y."/>
            <person name="Zwiers L.-H."/>
            <person name="Turgeon B."/>
            <person name="Goodwin S."/>
            <person name="Spatafora J."/>
            <person name="Crous P."/>
            <person name="Grigoriev I."/>
        </authorList>
    </citation>
    <scope>NUCLEOTIDE SEQUENCE</scope>
    <source>
        <strain evidence="11">CBS 133067</strain>
    </source>
</reference>
<feature type="domain" description="Ketosynthase family 3 (KS3)" evidence="9">
    <location>
        <begin position="1"/>
        <end position="426"/>
    </location>
</feature>
<dbReference type="Proteomes" id="UP000799772">
    <property type="component" value="Unassembled WGS sequence"/>
</dbReference>
<dbReference type="GO" id="GO:0004312">
    <property type="term" value="F:fatty acid synthase activity"/>
    <property type="evidence" value="ECO:0007669"/>
    <property type="project" value="TreeGrafter"/>
</dbReference>
<evidence type="ECO:0000256" key="5">
    <source>
        <dbReference type="ARBA" id="ARBA00023002"/>
    </source>
</evidence>